<dbReference type="SUPFAM" id="SSF82784">
    <property type="entry name" value="OsmC-like"/>
    <property type="match status" value="1"/>
</dbReference>
<keyword evidence="2" id="KW-1185">Reference proteome</keyword>
<evidence type="ECO:0000313" key="1">
    <source>
        <dbReference type="EMBL" id="NYB76028.1"/>
    </source>
</evidence>
<dbReference type="AlphaFoldDB" id="A0A974GXY0"/>
<accession>A0A974GXY0</accession>
<dbReference type="RefSeq" id="WP_179239747.1">
    <property type="nucleotide sequence ID" value="NZ_JACBNQ010000038.1"/>
</dbReference>
<dbReference type="InterPro" id="IPR052924">
    <property type="entry name" value="OsmC/Ohr_hydroprdx_reductase"/>
</dbReference>
<dbReference type="Proteomes" id="UP000611629">
    <property type="component" value="Unassembled WGS sequence"/>
</dbReference>
<comment type="caution">
    <text evidence="1">The sequence shown here is derived from an EMBL/GenBank/DDBJ whole genome shotgun (WGS) entry which is preliminary data.</text>
</comment>
<dbReference type="PANTHER" id="PTHR35368:SF1">
    <property type="entry name" value="HYDROPEROXIDE REDUCTASE"/>
    <property type="match status" value="1"/>
</dbReference>
<dbReference type="Gene3D" id="3.30.300.20">
    <property type="match status" value="1"/>
</dbReference>
<dbReference type="InterPro" id="IPR003718">
    <property type="entry name" value="OsmC/Ohr_fam"/>
</dbReference>
<dbReference type="EMBL" id="JACBNQ010000038">
    <property type="protein sequence ID" value="NYB76028.1"/>
    <property type="molecule type" value="Genomic_DNA"/>
</dbReference>
<dbReference type="InterPro" id="IPR015946">
    <property type="entry name" value="KH_dom-like_a/b"/>
</dbReference>
<protein>
    <submittedName>
        <fullName evidence="1">OsmC family protein</fullName>
    </submittedName>
</protein>
<proteinExistence type="predicted"/>
<dbReference type="InterPro" id="IPR036102">
    <property type="entry name" value="OsmC/Ohrsf"/>
</dbReference>
<name>A0A974GXY0_SEDHY</name>
<reference evidence="1" key="1">
    <citation type="submission" date="2020-07" db="EMBL/GenBank/DDBJ databases">
        <title>Genomic analysis of a strain of Sedimentibacter Hydroxybenzoicus DSM7310.</title>
        <authorList>
            <person name="Ma S."/>
        </authorList>
    </citation>
    <scope>NUCLEOTIDE SEQUENCE</scope>
    <source>
        <strain evidence="1">DSM 7310</strain>
    </source>
</reference>
<evidence type="ECO:0000313" key="2">
    <source>
        <dbReference type="Proteomes" id="UP000611629"/>
    </source>
</evidence>
<dbReference type="Pfam" id="PF02566">
    <property type="entry name" value="OsmC"/>
    <property type="match status" value="1"/>
</dbReference>
<sequence length="155" mass="17194">MGIKTIKTELKSAGGTYKIECTARNKTFILDEPEELGGSNGGMNPGEALLSALGGCKYIVAKMFYQKFDINLIKINIEMEGEIDLDALTNKANGNNKNQDIRVGFTKITTRWFVDANNTKEEIEKFISFVDAHCPMLDTMSNPPEFITEICGKKS</sequence>
<gene>
    <name evidence="1" type="ORF">HZF24_17920</name>
</gene>
<organism evidence="1 2">
    <name type="scientific">Sedimentibacter hydroxybenzoicus DSM 7310</name>
    <dbReference type="NCBI Taxonomy" id="1123245"/>
    <lineage>
        <taxon>Bacteria</taxon>
        <taxon>Bacillati</taxon>
        <taxon>Bacillota</taxon>
        <taxon>Tissierellia</taxon>
        <taxon>Sedimentibacter</taxon>
    </lineage>
</organism>
<dbReference type="PANTHER" id="PTHR35368">
    <property type="entry name" value="HYDROPEROXIDE REDUCTASE"/>
    <property type="match status" value="1"/>
</dbReference>